<comment type="caution">
    <text evidence="3">The sequence shown here is derived from an EMBL/GenBank/DDBJ whole genome shotgun (WGS) entry which is preliminary data.</text>
</comment>
<dbReference type="EMBL" id="JACIJC010000007">
    <property type="protein sequence ID" value="MBB5687698.1"/>
    <property type="molecule type" value="Genomic_DNA"/>
</dbReference>
<protein>
    <submittedName>
        <fullName evidence="3">Pimeloyl-ACP methyl ester carboxylesterase</fullName>
    </submittedName>
</protein>
<sequence>MLHDSPRSSRLHIETMQYLSQEFCVYALDTPGYGNSEPLDQASPTIADFADALGAALAALGLSHAPLYATHTSAKIALEHAARTGQPCRLILDGLSIPEQAADVAFIDQYMRPFTIDGSGAYLAAEWTRMRDMVRWFPWFDQRPQTRMAIATPTDGWIADYIIDFFAAGPNYAAAYAAAMRYDPKPALLKVKSETLIAAKESDVLYAHLARVPTQDNAALTVERLGSDRSKWLAWLERSFREASQDKAVHAAPPQQPVQRRIYADLPHGPMLVNRAGPQSGTPLLILSAPTTLHALRWQQALSTRATIVPDLPGFGESAALPSPSLISMADALEAMLDQFGIGKADILATGFATPLGTLLAARHPAKFGHIILDGCFSTMAINSDSICPEFPFDTGGGHIHRYWHMLRDGEANWPWYATEATALRTIAPQFDAFGLHDALLGILKQPEHYGDAVGALAQIDNAESYSAFSQPALLFSRPDDPGYGAVTNVAGSLPSARALPRPDTIEDAAAAVETFLTAFALEGAL</sequence>
<reference evidence="3 4" key="1">
    <citation type="submission" date="2020-08" db="EMBL/GenBank/DDBJ databases">
        <title>Genomic Encyclopedia of Type Strains, Phase IV (KMG-IV): sequencing the most valuable type-strain genomes for metagenomic binning, comparative biology and taxonomic classification.</title>
        <authorList>
            <person name="Goeker M."/>
        </authorList>
    </citation>
    <scope>NUCLEOTIDE SEQUENCE [LARGE SCALE GENOMIC DNA]</scope>
    <source>
        <strain evidence="3 4">DSM 25079</strain>
    </source>
</reference>
<dbReference type="Gene3D" id="3.40.50.1820">
    <property type="entry name" value="alpha/beta hydrolase"/>
    <property type="match status" value="2"/>
</dbReference>
<evidence type="ECO:0000259" key="2">
    <source>
        <dbReference type="Pfam" id="PF00561"/>
    </source>
</evidence>
<dbReference type="PANTHER" id="PTHR43798">
    <property type="entry name" value="MONOACYLGLYCEROL LIPASE"/>
    <property type="match status" value="1"/>
</dbReference>
<dbReference type="Proteomes" id="UP000549617">
    <property type="component" value="Unassembled WGS sequence"/>
</dbReference>
<keyword evidence="4" id="KW-1185">Reference proteome</keyword>
<dbReference type="AlphaFoldDB" id="A0A7W9AL64"/>
<gene>
    <name evidence="3" type="ORF">FHS49_003742</name>
</gene>
<keyword evidence="1" id="KW-0378">Hydrolase</keyword>
<feature type="domain" description="AB hydrolase-1" evidence="2">
    <location>
        <begin position="301"/>
        <end position="376"/>
    </location>
</feature>
<evidence type="ECO:0000256" key="1">
    <source>
        <dbReference type="ARBA" id="ARBA00022801"/>
    </source>
</evidence>
<dbReference type="Pfam" id="PF00561">
    <property type="entry name" value="Abhydrolase_1"/>
    <property type="match status" value="1"/>
</dbReference>
<name>A0A7W9AL64_9SPHN</name>
<dbReference type="InterPro" id="IPR029058">
    <property type="entry name" value="AB_hydrolase_fold"/>
</dbReference>
<dbReference type="GO" id="GO:0016787">
    <property type="term" value="F:hydrolase activity"/>
    <property type="evidence" value="ECO:0007669"/>
    <property type="project" value="UniProtKB-KW"/>
</dbReference>
<organism evidence="3 4">
    <name type="scientific">Sphingobium boeckii</name>
    <dbReference type="NCBI Taxonomy" id="1082345"/>
    <lineage>
        <taxon>Bacteria</taxon>
        <taxon>Pseudomonadati</taxon>
        <taxon>Pseudomonadota</taxon>
        <taxon>Alphaproteobacteria</taxon>
        <taxon>Sphingomonadales</taxon>
        <taxon>Sphingomonadaceae</taxon>
        <taxon>Sphingobium</taxon>
    </lineage>
</organism>
<evidence type="ECO:0000313" key="3">
    <source>
        <dbReference type="EMBL" id="MBB5687698.1"/>
    </source>
</evidence>
<dbReference type="InterPro" id="IPR000073">
    <property type="entry name" value="AB_hydrolase_1"/>
</dbReference>
<dbReference type="RefSeq" id="WP_184021811.1">
    <property type="nucleotide sequence ID" value="NZ_JACIJC010000007.1"/>
</dbReference>
<accession>A0A7W9AL64</accession>
<dbReference type="InterPro" id="IPR050266">
    <property type="entry name" value="AB_hydrolase_sf"/>
</dbReference>
<evidence type="ECO:0000313" key="4">
    <source>
        <dbReference type="Proteomes" id="UP000549617"/>
    </source>
</evidence>
<dbReference type="PANTHER" id="PTHR43798:SF31">
    <property type="entry name" value="AB HYDROLASE SUPERFAMILY PROTEIN YCLE"/>
    <property type="match status" value="1"/>
</dbReference>
<proteinExistence type="predicted"/>
<dbReference type="GO" id="GO:0016020">
    <property type="term" value="C:membrane"/>
    <property type="evidence" value="ECO:0007669"/>
    <property type="project" value="TreeGrafter"/>
</dbReference>
<dbReference type="SUPFAM" id="SSF53474">
    <property type="entry name" value="alpha/beta-Hydrolases"/>
    <property type="match status" value="2"/>
</dbReference>